<dbReference type="Pfam" id="PF13365">
    <property type="entry name" value="Trypsin_2"/>
    <property type="match status" value="1"/>
</dbReference>
<dbReference type="OrthoDB" id="4217619at2759"/>
<name>A0A1B7NNW3_9EURO</name>
<evidence type="ECO:0008006" key="4">
    <source>
        <dbReference type="Google" id="ProtNLM"/>
    </source>
</evidence>
<dbReference type="Proteomes" id="UP000091918">
    <property type="component" value="Unassembled WGS sequence"/>
</dbReference>
<dbReference type="SUPFAM" id="SSF50494">
    <property type="entry name" value="Trypsin-like serine proteases"/>
    <property type="match status" value="1"/>
</dbReference>
<reference evidence="2 3" key="1">
    <citation type="submission" date="2015-07" db="EMBL/GenBank/DDBJ databases">
        <title>Emmonsia species relationships and genome sequence.</title>
        <authorList>
            <person name="Cuomo C.A."/>
            <person name="Schwartz I.S."/>
            <person name="Kenyon C."/>
            <person name="de Hoog G.S."/>
            <person name="Govender N.P."/>
            <person name="Botha A."/>
            <person name="Moreno L."/>
            <person name="de Vries M."/>
            <person name="Munoz J.F."/>
            <person name="Stielow J.B."/>
        </authorList>
    </citation>
    <scope>NUCLEOTIDE SEQUENCE [LARGE SCALE GENOMIC DNA]</scope>
    <source>
        <strain evidence="2 3">CBS 136260</strain>
    </source>
</reference>
<comment type="caution">
    <text evidence="2">The sequence shown here is derived from an EMBL/GenBank/DDBJ whole genome shotgun (WGS) entry which is preliminary data.</text>
</comment>
<dbReference type="STRING" id="1658172.A0A1B7NNW3"/>
<accession>A0A1B7NNW3</accession>
<evidence type="ECO:0000256" key="1">
    <source>
        <dbReference type="SAM" id="MobiDB-lite"/>
    </source>
</evidence>
<dbReference type="Gene3D" id="2.40.10.10">
    <property type="entry name" value="Trypsin-like serine proteases"/>
    <property type="match status" value="2"/>
</dbReference>
<dbReference type="EMBL" id="LGUA01001472">
    <property type="protein sequence ID" value="OAX78514.1"/>
    <property type="molecule type" value="Genomic_DNA"/>
</dbReference>
<dbReference type="InterPro" id="IPR009003">
    <property type="entry name" value="Peptidase_S1_PA"/>
</dbReference>
<proteinExistence type="predicted"/>
<keyword evidence="3" id="KW-1185">Reference proteome</keyword>
<organism evidence="2 3">
    <name type="scientific">Emergomyces africanus</name>
    <dbReference type="NCBI Taxonomy" id="1955775"/>
    <lineage>
        <taxon>Eukaryota</taxon>
        <taxon>Fungi</taxon>
        <taxon>Dikarya</taxon>
        <taxon>Ascomycota</taxon>
        <taxon>Pezizomycotina</taxon>
        <taxon>Eurotiomycetes</taxon>
        <taxon>Eurotiomycetidae</taxon>
        <taxon>Onygenales</taxon>
        <taxon>Ajellomycetaceae</taxon>
        <taxon>Emergomyces</taxon>
    </lineage>
</organism>
<evidence type="ECO:0000313" key="3">
    <source>
        <dbReference type="Proteomes" id="UP000091918"/>
    </source>
</evidence>
<dbReference type="AlphaFoldDB" id="A0A1B7NNW3"/>
<sequence length="357" mass="38443">MSNITKRILRSSAKPQSLGVVSTPNISLTASPSLHTSPTQTPPTPPAPKDVINIIPRGAKLPNLLPEELKLLHKKQIRLFHDAPNTWASISGKHLHNALAASLIFAQHEAGSAVCIGSAGWVITCAHCFGETEEEYRAAPTTRWLLFYDGRAAQVECCAWDPKHDLALLKIIAIESCDANSTGDGDNGVLFPFVALSPRKPAVNAPIICIGQPGSEDLESTRDQKTDYRLVEVSWGAFRGMIPGTDPCDNSDIGALKHDAWTYWGHSGAPLLQVVDGALVGLHSSWDDQTGMRHGVPLVAIEKFLRDHGEVIGGEFFGSDPSASLAGRERGLVQTLVPRPKRGVQAPEEQGSVEVIE</sequence>
<gene>
    <name evidence="2" type="ORF">ACJ72_07179</name>
</gene>
<feature type="region of interest" description="Disordered" evidence="1">
    <location>
        <begin position="29"/>
        <end position="48"/>
    </location>
</feature>
<protein>
    <recommendedName>
        <fullName evidence="4">Peptidase S1 domain-containing protein</fullName>
    </recommendedName>
</protein>
<dbReference type="InterPro" id="IPR043504">
    <property type="entry name" value="Peptidase_S1_PA_chymotrypsin"/>
</dbReference>
<evidence type="ECO:0000313" key="2">
    <source>
        <dbReference type="EMBL" id="OAX78514.1"/>
    </source>
</evidence>